<dbReference type="InterPro" id="IPR006047">
    <property type="entry name" value="GH13_cat_dom"/>
</dbReference>
<dbReference type="Gene3D" id="3.20.20.80">
    <property type="entry name" value="Glycosidases"/>
    <property type="match status" value="1"/>
</dbReference>
<dbReference type="EC" id="3.2.1.20" evidence="3"/>
<dbReference type="PANTHER" id="PTHR10357">
    <property type="entry name" value="ALPHA-AMYLASE FAMILY MEMBER"/>
    <property type="match status" value="1"/>
</dbReference>
<evidence type="ECO:0000256" key="5">
    <source>
        <dbReference type="ARBA" id="ARBA00023295"/>
    </source>
</evidence>
<evidence type="ECO:0000256" key="7">
    <source>
        <dbReference type="SAM" id="SignalP"/>
    </source>
</evidence>
<comment type="caution">
    <text evidence="9">The sequence shown here is derived from an EMBL/GenBank/DDBJ whole genome shotgun (WGS) entry which is preliminary data.</text>
</comment>
<evidence type="ECO:0000313" key="9">
    <source>
        <dbReference type="EMBL" id="KAK7602773.1"/>
    </source>
</evidence>
<keyword evidence="5" id="KW-0326">Glycosidase</keyword>
<feature type="chain" id="PRO_5042812206" description="alpha-glucosidase" evidence="7">
    <location>
        <begin position="19"/>
        <end position="573"/>
    </location>
</feature>
<comment type="catalytic activity">
    <reaction evidence="1">
        <text>Hydrolysis of terminal, non-reducing (1-&gt;4)-linked alpha-D-glucose residues with release of alpha-D-glucose.</text>
        <dbReference type="EC" id="3.2.1.20"/>
    </reaction>
</comment>
<dbReference type="Pfam" id="PF00128">
    <property type="entry name" value="Alpha-amylase"/>
    <property type="match status" value="1"/>
</dbReference>
<feature type="signal peptide" evidence="7">
    <location>
        <begin position="1"/>
        <end position="18"/>
    </location>
</feature>
<organism evidence="9 10">
    <name type="scientific">Parthenolecanium corni</name>
    <dbReference type="NCBI Taxonomy" id="536013"/>
    <lineage>
        <taxon>Eukaryota</taxon>
        <taxon>Metazoa</taxon>
        <taxon>Ecdysozoa</taxon>
        <taxon>Arthropoda</taxon>
        <taxon>Hexapoda</taxon>
        <taxon>Insecta</taxon>
        <taxon>Pterygota</taxon>
        <taxon>Neoptera</taxon>
        <taxon>Paraneoptera</taxon>
        <taxon>Hemiptera</taxon>
        <taxon>Sternorrhyncha</taxon>
        <taxon>Coccoidea</taxon>
        <taxon>Coccidae</taxon>
        <taxon>Parthenolecanium</taxon>
    </lineage>
</organism>
<dbReference type="FunFam" id="3.90.400.10:FF:000001">
    <property type="entry name" value="Maltase A3, isoform A"/>
    <property type="match status" value="1"/>
</dbReference>
<comment type="similarity">
    <text evidence="2">Belongs to the glycosyl hydrolase 13 family.</text>
</comment>
<protein>
    <recommendedName>
        <fullName evidence="3">alpha-glucosidase</fullName>
        <ecNumber evidence="3">3.2.1.20</ecNumber>
    </recommendedName>
</protein>
<dbReference type="Gene3D" id="3.90.400.10">
    <property type="entry name" value="Oligo-1,6-glucosidase, Domain 2"/>
    <property type="match status" value="1"/>
</dbReference>
<keyword evidence="7" id="KW-0732">Signal</keyword>
<sequence length="573" mass="66219">MGNLLLLAVIYNIKTVSAHRKDWWKYTTIYEIYIWSFMDSDGDGVGDMKGISSKLDHFVDLGIETIWISPFFRSPMRDLGYDVANYTEVDPQFGSMEDFDELMNEMKKRGLKLIVDFAINHSSDDHLWFQKSIEKVEPYTDYYVWKDAKGYNKNGDPIPPNNWISIFGGTAWKWNEKREQFYYHQFAERQPDLNLRNPILKAEIKNIMKFWFDKGVDGARLDATKHYIEDLQLRDESCENPSNNSYAYISWDDCDHIYTTNLWESYEFIHELREYVDTNFNTNDVEIILIAEAYTDSNHTLAYFGTPEYKIAHFPFNFGFVGLKTIPSPTSFDEAIKYWLMATPAHGVANWVSENHDNFRTANRLMPEFMDIMVISILTLPGIACIYYGQEIGMMGYPLRSDQIRDPNNDGHDVGQTRDTERLPMQWDSSKNGGFSSNTETWLPVNPNYWQLNVESQKKDPNSRYNMFKALSKLRKTKTLKYGNFKSFVVSSSVYAFARSLADQPTFITILNLGAETELTHLHHSIPKLPITMTVHAASINSGYGPGDVVKSHPRFPETFVLRPMSAVVVSTP</sequence>
<evidence type="ECO:0000256" key="6">
    <source>
        <dbReference type="SAM" id="MobiDB-lite"/>
    </source>
</evidence>
<dbReference type="Proteomes" id="UP001367676">
    <property type="component" value="Unassembled WGS sequence"/>
</dbReference>
<feature type="domain" description="Glycosyl hydrolase family 13 catalytic" evidence="8">
    <location>
        <begin position="31"/>
        <end position="422"/>
    </location>
</feature>
<dbReference type="GO" id="GO:0005975">
    <property type="term" value="P:carbohydrate metabolic process"/>
    <property type="evidence" value="ECO:0007669"/>
    <property type="project" value="InterPro"/>
</dbReference>
<keyword evidence="10" id="KW-1185">Reference proteome</keyword>
<feature type="compositionally biased region" description="Basic and acidic residues" evidence="6">
    <location>
        <begin position="408"/>
        <end position="422"/>
    </location>
</feature>
<dbReference type="SUPFAM" id="SSF51445">
    <property type="entry name" value="(Trans)glycosidases"/>
    <property type="match status" value="1"/>
</dbReference>
<dbReference type="InterPro" id="IPR017853">
    <property type="entry name" value="GH"/>
</dbReference>
<evidence type="ECO:0000259" key="8">
    <source>
        <dbReference type="SMART" id="SM00642"/>
    </source>
</evidence>
<dbReference type="EMBL" id="JBBCAQ010000007">
    <property type="protein sequence ID" value="KAK7602773.1"/>
    <property type="molecule type" value="Genomic_DNA"/>
</dbReference>
<accession>A0AAN9TRI3</accession>
<keyword evidence="4" id="KW-0325">Glycoprotein</keyword>
<evidence type="ECO:0000256" key="3">
    <source>
        <dbReference type="ARBA" id="ARBA00012741"/>
    </source>
</evidence>
<feature type="region of interest" description="Disordered" evidence="6">
    <location>
        <begin position="408"/>
        <end position="435"/>
    </location>
</feature>
<dbReference type="GO" id="GO:0004558">
    <property type="term" value="F:alpha-1,4-glucosidase activity"/>
    <property type="evidence" value="ECO:0007669"/>
    <property type="project" value="UniProtKB-EC"/>
</dbReference>
<keyword evidence="5" id="KW-0378">Hydrolase</keyword>
<dbReference type="InterPro" id="IPR013780">
    <property type="entry name" value="Glyco_hydro_b"/>
</dbReference>
<dbReference type="Gene3D" id="2.60.40.1180">
    <property type="entry name" value="Golgi alpha-mannosidase II"/>
    <property type="match status" value="1"/>
</dbReference>
<dbReference type="PANTHER" id="PTHR10357:SF179">
    <property type="entry name" value="NEUTRAL AND BASIC AMINO ACID TRANSPORT PROTEIN RBAT"/>
    <property type="match status" value="1"/>
</dbReference>
<proteinExistence type="inferred from homology"/>
<reference evidence="9 10" key="1">
    <citation type="submission" date="2024-03" db="EMBL/GenBank/DDBJ databases">
        <title>Adaptation during the transition from Ophiocordyceps entomopathogen to insect associate is accompanied by gene loss and intensified selection.</title>
        <authorList>
            <person name="Ward C.M."/>
            <person name="Onetto C.A."/>
            <person name="Borneman A.R."/>
        </authorList>
    </citation>
    <scope>NUCLEOTIDE SEQUENCE [LARGE SCALE GENOMIC DNA]</scope>
    <source>
        <strain evidence="9">AWRI1</strain>
        <tissue evidence="9">Single Adult Female</tissue>
    </source>
</reference>
<dbReference type="AlphaFoldDB" id="A0AAN9TRI3"/>
<dbReference type="InterPro" id="IPR045857">
    <property type="entry name" value="O16G_dom_2"/>
</dbReference>
<name>A0AAN9TRI3_9HEMI</name>
<evidence type="ECO:0000313" key="10">
    <source>
        <dbReference type="Proteomes" id="UP001367676"/>
    </source>
</evidence>
<evidence type="ECO:0000256" key="2">
    <source>
        <dbReference type="ARBA" id="ARBA00008061"/>
    </source>
</evidence>
<evidence type="ECO:0000256" key="4">
    <source>
        <dbReference type="ARBA" id="ARBA00023180"/>
    </source>
</evidence>
<evidence type="ECO:0000256" key="1">
    <source>
        <dbReference type="ARBA" id="ARBA00001657"/>
    </source>
</evidence>
<dbReference type="SMART" id="SM00642">
    <property type="entry name" value="Aamy"/>
    <property type="match status" value="1"/>
</dbReference>
<gene>
    <name evidence="9" type="ORF">V9T40_006747</name>
</gene>